<gene>
    <name evidence="1" type="ORF">D1970_07860</name>
</gene>
<accession>A0A398BEL9</accession>
<keyword evidence="2" id="KW-1185">Reference proteome</keyword>
<sequence>MNYLVAQTKGKDGKILKLISDKVIFNLPDDLDNAKIFNSDYKLEDDEWFHIPNFSSEEYCIDFLIREFISTDYDQIGRDDYKNLLYLCSFQENIYYFQKITQSLIINKKWFKISGEPVLEDQSPIIVINENPDAIYLKSNDTLYFKKISRLTSIFKGIIDLYKEATQQETEDFLKSDFIKLEEEYDASKVKTANRKRIALAMDTLKEFTPKEKRTIYSYIKDYCGNLPFEEEESKFKIRNEDELKHLLWGIEQRYYTTPVGKEKMVANSVSKVEL</sequence>
<evidence type="ECO:0000313" key="1">
    <source>
        <dbReference type="EMBL" id="RID86013.1"/>
    </source>
</evidence>
<evidence type="ECO:0008006" key="3">
    <source>
        <dbReference type="Google" id="ProtNLM"/>
    </source>
</evidence>
<dbReference type="Proteomes" id="UP000265816">
    <property type="component" value="Unassembled WGS sequence"/>
</dbReference>
<proteinExistence type="predicted"/>
<comment type="caution">
    <text evidence="1">The sequence shown here is derived from an EMBL/GenBank/DDBJ whole genome shotgun (WGS) entry which is preliminary data.</text>
</comment>
<reference evidence="1 2" key="1">
    <citation type="submission" date="2018-08" db="EMBL/GenBank/DDBJ databases">
        <title>Bacillus jemisoniae sp. nov., Bacillus chryseoplanitiae sp. nov., Bacillus resnikiae sp. nov., and Bacillus frankliniae sp. nov., isolated from Viking spacecraft and associated surfaces.</title>
        <authorList>
            <person name="Seuylemezian A."/>
            <person name="Vaishampayan P."/>
        </authorList>
    </citation>
    <scope>NUCLEOTIDE SEQUENCE [LARGE SCALE GENOMIC DNA]</scope>
    <source>
        <strain evidence="1 2">JJ-247</strain>
    </source>
</reference>
<dbReference type="OrthoDB" id="8617654at2"/>
<organism evidence="1 2">
    <name type="scientific">Mesobacillus zeae</name>
    <dbReference type="NCBI Taxonomy" id="1917180"/>
    <lineage>
        <taxon>Bacteria</taxon>
        <taxon>Bacillati</taxon>
        <taxon>Bacillota</taxon>
        <taxon>Bacilli</taxon>
        <taxon>Bacillales</taxon>
        <taxon>Bacillaceae</taxon>
        <taxon>Mesobacillus</taxon>
    </lineage>
</organism>
<protein>
    <recommendedName>
        <fullName evidence="3">ATP F0F1 synthase synthase</fullName>
    </recommendedName>
</protein>
<dbReference type="AlphaFoldDB" id="A0A398BEL9"/>
<dbReference type="RefSeq" id="WP_119112333.1">
    <property type="nucleotide sequence ID" value="NZ_CBCSEO010000014.1"/>
</dbReference>
<name>A0A398BEL9_9BACI</name>
<evidence type="ECO:0000313" key="2">
    <source>
        <dbReference type="Proteomes" id="UP000265816"/>
    </source>
</evidence>
<dbReference type="EMBL" id="QWVT01000014">
    <property type="protein sequence ID" value="RID86013.1"/>
    <property type="molecule type" value="Genomic_DNA"/>
</dbReference>